<evidence type="ECO:0000313" key="1">
    <source>
        <dbReference type="EMBL" id="QPL06064.1"/>
    </source>
</evidence>
<keyword evidence="2" id="KW-1185">Reference proteome</keyword>
<dbReference type="KEGG" id="arep:ID810_03760"/>
<dbReference type="Gene3D" id="3.40.50.11820">
    <property type="match status" value="1"/>
</dbReference>
<dbReference type="GO" id="GO:0016740">
    <property type="term" value="F:transferase activity"/>
    <property type="evidence" value="ECO:0007669"/>
    <property type="project" value="UniProtKB-KW"/>
</dbReference>
<dbReference type="Proteomes" id="UP000594637">
    <property type="component" value="Chromosome"/>
</dbReference>
<evidence type="ECO:0000313" key="2">
    <source>
        <dbReference type="Proteomes" id="UP000594637"/>
    </source>
</evidence>
<reference evidence="1 2" key="1">
    <citation type="submission" date="2020-11" db="EMBL/GenBank/DDBJ databases">
        <title>Actinomyces sp. ZJ750.</title>
        <authorList>
            <person name="Zhou J."/>
        </authorList>
    </citation>
    <scope>NUCLEOTIDE SEQUENCE [LARGE SCALE GENOMIC DNA]</scope>
    <source>
        <strain evidence="1 2">ZJ750</strain>
    </source>
</reference>
<sequence length="782" mass="85545">MSSARLQVLVVDDGGGDLDATRASLAAEGAQETALVLTPAEVPSVVSQLRGGRLLVLRAGDQLEPGFAVSLSSSGRAGTVFTRLLRAPEPGRGGQATDDHPLAARFMHGSRATNLRAEPHLFTSGLAGAVLVVPNAGLPAWDPADSAGSSLLIRHLAAHRDRLLLHDGPGVVLRFPGEPRPFSRFEDYQQTLASDVPSWLAAARQCGGGQVRSWVWQLVLRQLVEVTDADRGLRFVARGLDDDGRAWVVSRLRQLLKQVGVQPVQEYCASPLALNRRAALLAAAGGGCEVMPPAVLASERAFRPDRKVSYFFTGEPPVEEWMVDGTIVEPTCVKTVSHRYFDQVLVQERVVWLPKGHVTARLDGRAVKVAPFSGMLKPPPPRPSGVVRARRYVGRSARALRLVAARPWAVAFSRVRRTKGPESQAADSTVLTTVTTGAGRAQARIWLYLDRHDAAGDNAEPLYRFACERAPQVRHLFALEWDSSDWERLSAAGFELVEIGTAAFDQAWVQAESLLLADIGDPVVAPRLVGNGTRRDQRVVFLQHGVTMRDMWRWFNIQRIDVLVTATPAETRGIVADYTSYELTGREVWPSGFPRHDTLFKLLGQQRDRVVLAPTWNPSLVRALEAGMAAEQDIDGLYEPWLELAEQLRGRGLRPVLFAHPKLALLAPGWFSALQVETTTGRAVPQDLSRAWAVVSDRSSIMDEGMLLGAVGVVWDPLGQPDTDHYRRRHVEAGALAAGSAGEVLGLVERVVSGEVRPAEDMTLRDARACERLLERLLREMV</sequence>
<protein>
    <submittedName>
        <fullName evidence="1">CDP-glycerol glycerophosphotransferase family protein</fullName>
    </submittedName>
</protein>
<dbReference type="InterPro" id="IPR043149">
    <property type="entry name" value="TagF_N"/>
</dbReference>
<dbReference type="RefSeq" id="WP_166855698.1">
    <property type="nucleotide sequence ID" value="NZ_CP063989.1"/>
</dbReference>
<accession>A0A7T0LLN8</accession>
<dbReference type="EMBL" id="CP063989">
    <property type="protein sequence ID" value="QPL06064.1"/>
    <property type="molecule type" value="Genomic_DNA"/>
</dbReference>
<keyword evidence="1" id="KW-0808">Transferase</keyword>
<dbReference type="AlphaFoldDB" id="A0A7T0LLN8"/>
<proteinExistence type="predicted"/>
<gene>
    <name evidence="1" type="ORF">ID810_03760</name>
</gene>
<name>A0A7T0LLN8_9ACTO</name>
<organism evidence="1 2">
    <name type="scientific">Actinomyces respiraculi</name>
    <dbReference type="NCBI Taxonomy" id="2744574"/>
    <lineage>
        <taxon>Bacteria</taxon>
        <taxon>Bacillati</taxon>
        <taxon>Actinomycetota</taxon>
        <taxon>Actinomycetes</taxon>
        <taxon>Actinomycetales</taxon>
        <taxon>Actinomycetaceae</taxon>
        <taxon>Actinomyces</taxon>
    </lineage>
</organism>